<evidence type="ECO:0000313" key="3">
    <source>
        <dbReference type="Proteomes" id="UP000653472"/>
    </source>
</evidence>
<dbReference type="InterPro" id="IPR027417">
    <property type="entry name" value="P-loop_NTPase"/>
</dbReference>
<keyword evidence="3" id="KW-1185">Reference proteome</keyword>
<keyword evidence="2" id="KW-0547">Nucleotide-binding</keyword>
<name>A0A969WAY5_9GAMM</name>
<proteinExistence type="predicted"/>
<evidence type="ECO:0000259" key="1">
    <source>
        <dbReference type="SMART" id="SM00382"/>
    </source>
</evidence>
<dbReference type="GO" id="GO:0006260">
    <property type="term" value="P:DNA replication"/>
    <property type="evidence" value="ECO:0007669"/>
    <property type="project" value="TreeGrafter"/>
</dbReference>
<dbReference type="EMBL" id="JAAVXB010000002">
    <property type="protein sequence ID" value="NKF21555.1"/>
    <property type="molecule type" value="Genomic_DNA"/>
</dbReference>
<dbReference type="PANTHER" id="PTHR30050:SF4">
    <property type="entry name" value="ATP-BINDING PROTEIN RV3427C IN INSERTION SEQUENCE-RELATED"/>
    <property type="match status" value="1"/>
</dbReference>
<dbReference type="Proteomes" id="UP000653472">
    <property type="component" value="Unassembled WGS sequence"/>
</dbReference>
<dbReference type="InterPro" id="IPR002611">
    <property type="entry name" value="IstB_ATP-bd"/>
</dbReference>
<sequence>MNGIVSLGEAMPMRPHTTQKCEQHGEYPSYRFAGRQTGCPRCADDKLRKDQHLRNVALEAERFAARLKQVGIPPRYADAHLDEVDQAEAIRAWLRAARAGKSGALVVLGHTGTGKTHLACAAARYAIEQGMAARYTTVPRYLRQIAETWGVRGVTERAVHQPLVDAELLVLDELGAGRAGENDTWRVHDLIADRYDEARPTILISNLTPNELRAVIGDRAYDRIREDCVQINLVGESRRAPPQRR</sequence>
<dbReference type="AlphaFoldDB" id="A0A969WAY5"/>
<dbReference type="InterPro" id="IPR003593">
    <property type="entry name" value="AAA+_ATPase"/>
</dbReference>
<dbReference type="PANTHER" id="PTHR30050">
    <property type="entry name" value="CHROMOSOMAL REPLICATION INITIATOR PROTEIN DNAA"/>
    <property type="match status" value="1"/>
</dbReference>
<dbReference type="GO" id="GO:0005524">
    <property type="term" value="F:ATP binding"/>
    <property type="evidence" value="ECO:0007669"/>
    <property type="project" value="UniProtKB-KW"/>
</dbReference>
<dbReference type="RefSeq" id="WP_168146812.1">
    <property type="nucleotide sequence ID" value="NZ_JAAVXB010000002.1"/>
</dbReference>
<dbReference type="Pfam" id="PF01695">
    <property type="entry name" value="IstB_IS21"/>
    <property type="match status" value="1"/>
</dbReference>
<accession>A0A969WAY5</accession>
<dbReference type="CDD" id="cd00009">
    <property type="entry name" value="AAA"/>
    <property type="match status" value="1"/>
</dbReference>
<feature type="domain" description="AAA+ ATPase" evidence="1">
    <location>
        <begin position="101"/>
        <end position="236"/>
    </location>
</feature>
<dbReference type="Gene3D" id="3.40.50.300">
    <property type="entry name" value="P-loop containing nucleotide triphosphate hydrolases"/>
    <property type="match status" value="1"/>
</dbReference>
<evidence type="ECO:0000313" key="2">
    <source>
        <dbReference type="EMBL" id="NKF21555.1"/>
    </source>
</evidence>
<protein>
    <submittedName>
        <fullName evidence="2">ATP-binding protein</fullName>
    </submittedName>
</protein>
<comment type="caution">
    <text evidence="2">The sequence shown here is derived from an EMBL/GenBank/DDBJ whole genome shotgun (WGS) entry which is preliminary data.</text>
</comment>
<reference evidence="2" key="1">
    <citation type="submission" date="2020-03" db="EMBL/GenBank/DDBJ databases">
        <title>Solimonas marina sp. nov., isolated from deep seawater of the Pacific Ocean.</title>
        <authorList>
            <person name="Liu X."/>
            <person name="Lai Q."/>
            <person name="Sun F."/>
            <person name="Gai Y."/>
            <person name="Li G."/>
            <person name="Shao Z."/>
        </authorList>
    </citation>
    <scope>NUCLEOTIDE SEQUENCE</scope>
    <source>
        <strain evidence="2">C16B3</strain>
    </source>
</reference>
<gene>
    <name evidence="2" type="ORF">G7Y82_04440</name>
</gene>
<dbReference type="SUPFAM" id="SSF52540">
    <property type="entry name" value="P-loop containing nucleoside triphosphate hydrolases"/>
    <property type="match status" value="1"/>
</dbReference>
<keyword evidence="2" id="KW-0067">ATP-binding</keyword>
<dbReference type="SMART" id="SM00382">
    <property type="entry name" value="AAA"/>
    <property type="match status" value="1"/>
</dbReference>
<organism evidence="2 3">
    <name type="scientific">Solimonas marina</name>
    <dbReference type="NCBI Taxonomy" id="2714601"/>
    <lineage>
        <taxon>Bacteria</taxon>
        <taxon>Pseudomonadati</taxon>
        <taxon>Pseudomonadota</taxon>
        <taxon>Gammaproteobacteria</taxon>
        <taxon>Nevskiales</taxon>
        <taxon>Nevskiaceae</taxon>
        <taxon>Solimonas</taxon>
    </lineage>
</organism>